<evidence type="ECO:0000313" key="2">
    <source>
        <dbReference type="EMBL" id="KAK3210138.1"/>
    </source>
</evidence>
<dbReference type="AlphaFoldDB" id="A0AAN6RH95"/>
<protein>
    <submittedName>
        <fullName evidence="2">Uncharacterized protein</fullName>
    </submittedName>
</protein>
<comment type="caution">
    <text evidence="2">The sequence shown here is derived from an EMBL/GenBank/DDBJ whole genome shotgun (WGS) entry which is preliminary data.</text>
</comment>
<sequence>MVDMTNILTSGSKKKKKAKKDATRIANKAFPAEVISTMTVRISQRHMLNEAFYGNFLAYFTTTGEGSDLRNRQTWLHRLPDFAADGSCQALDLAVQATASAFSFGKTRHMPLMQDACQLYGRALNQHLHTIRLKRPVTVHTVSTSVLLSIFEAMNSTSASAYRQHISGAAELVRLAGPDQCWMGILCQLFFHIRIQMAFVYLTTRQEDKASVCAEEILRERLAYWNVPIFQRLIGYITRLTALYLQLDDGEGGAMPDILDLEEYTRIKADVDALWLEYNLDAEQRGQRLYWTTSNGSTEYRDAYTALCVAYFASARALFGILAPSLMASYVDVTDYYQQILDIAEYLTTFKIGCAFMRMATPLYLVAMHGKRKEQHGTAINIFEKWRVIGLGGISALALESIYRRRGMGGARIAIH</sequence>
<evidence type="ECO:0000256" key="1">
    <source>
        <dbReference type="SAM" id="MobiDB-lite"/>
    </source>
</evidence>
<proteinExistence type="predicted"/>
<reference evidence="2 3" key="1">
    <citation type="submission" date="2021-02" db="EMBL/GenBank/DDBJ databases">
        <title>Genome assembly of Pseudopithomyces chartarum.</title>
        <authorList>
            <person name="Jauregui R."/>
            <person name="Singh J."/>
            <person name="Voisey C."/>
        </authorList>
    </citation>
    <scope>NUCLEOTIDE SEQUENCE [LARGE SCALE GENOMIC DNA]</scope>
    <source>
        <strain evidence="2 3">AGR01</strain>
    </source>
</reference>
<evidence type="ECO:0000313" key="3">
    <source>
        <dbReference type="Proteomes" id="UP001280581"/>
    </source>
</evidence>
<dbReference type="Proteomes" id="UP001280581">
    <property type="component" value="Unassembled WGS sequence"/>
</dbReference>
<accession>A0AAN6RH95</accession>
<keyword evidence="3" id="KW-1185">Reference proteome</keyword>
<name>A0AAN6RH95_9PLEO</name>
<organism evidence="2 3">
    <name type="scientific">Pseudopithomyces chartarum</name>
    <dbReference type="NCBI Taxonomy" id="1892770"/>
    <lineage>
        <taxon>Eukaryota</taxon>
        <taxon>Fungi</taxon>
        <taxon>Dikarya</taxon>
        <taxon>Ascomycota</taxon>
        <taxon>Pezizomycotina</taxon>
        <taxon>Dothideomycetes</taxon>
        <taxon>Pleosporomycetidae</taxon>
        <taxon>Pleosporales</taxon>
        <taxon>Massarineae</taxon>
        <taxon>Didymosphaeriaceae</taxon>
        <taxon>Pseudopithomyces</taxon>
    </lineage>
</organism>
<dbReference type="EMBL" id="WVTA01000005">
    <property type="protein sequence ID" value="KAK3210138.1"/>
    <property type="molecule type" value="Genomic_DNA"/>
</dbReference>
<dbReference type="InterPro" id="IPR053178">
    <property type="entry name" value="Osmoadaptation_assoc"/>
</dbReference>
<feature type="region of interest" description="Disordered" evidence="1">
    <location>
        <begin position="1"/>
        <end position="21"/>
    </location>
</feature>
<feature type="compositionally biased region" description="Polar residues" evidence="1">
    <location>
        <begin position="1"/>
        <end position="11"/>
    </location>
</feature>
<dbReference type="PANTHER" id="PTHR38111">
    <property type="entry name" value="ZN(2)-C6 FUNGAL-TYPE DOMAIN-CONTAINING PROTEIN-RELATED"/>
    <property type="match status" value="1"/>
</dbReference>
<dbReference type="PANTHER" id="PTHR38111:SF11">
    <property type="entry name" value="TRANSCRIPTION FACTOR DOMAIN-CONTAINING PROTEIN-RELATED"/>
    <property type="match status" value="1"/>
</dbReference>
<gene>
    <name evidence="2" type="ORF">GRF29_44g1739762</name>
</gene>